<comment type="caution">
    <text evidence="2">The sequence shown here is derived from an EMBL/GenBank/DDBJ whole genome shotgun (WGS) entry which is preliminary data.</text>
</comment>
<gene>
    <name evidence="2" type="ORF">B0H17DRAFT_1147298</name>
</gene>
<dbReference type="Proteomes" id="UP001221757">
    <property type="component" value="Unassembled WGS sequence"/>
</dbReference>
<proteinExistence type="predicted"/>
<feature type="region of interest" description="Disordered" evidence="1">
    <location>
        <begin position="173"/>
        <end position="213"/>
    </location>
</feature>
<feature type="compositionally biased region" description="Acidic residues" evidence="1">
    <location>
        <begin position="176"/>
        <end position="191"/>
    </location>
</feature>
<protein>
    <submittedName>
        <fullName evidence="2">Uncharacterized protein</fullName>
    </submittedName>
</protein>
<sequence length="499" mass="55598">MPLSDLQLSAVVEAQKLLADVGLTTATNSDDNDFLEVTRVLSHTPPTATSPAVRGYLYVPPLLGRLQPKKSGVDSFQYSLGDSQGGEPHVYCGRLLVGRDGTPASCTHKKVTCKGLKRCSARSLHDLPLPSLSLDSLGEAKKEIFLKTLAFYCTLVDKGCGFDLQKDGEDIGLTGLDDDDDESASESDQSESETGTTVIKDKRRRKSSRPSCKGKLGLHLDEYGRSFLQCQYRKITDKAHLILRTLDEFDIPYLRALLENDSRVIDEREELARQFGYGPRAPCSFTAAPSAKKQLCPHWHRPETGRLARGVLERPKGNCGATFDIYTPYELADCPRVVIVCRNPHSHPDPHPVKTPPPLLEVFRSLLLELDWKLADATPRKLMIDSGFMGNLRRALGWNKPFDPPLAALHPSFGNLDHVRRYIDELRDILFPSGTGFEGAQLLADQHRQLPEDEQYVRCAETHTIEDGKTFQLVICMLRSMSALLMRSKNFRSTLPSNV</sequence>
<reference evidence="2" key="1">
    <citation type="submission" date="2023-03" db="EMBL/GenBank/DDBJ databases">
        <title>Massive genome expansion in bonnet fungi (Mycena s.s.) driven by repeated elements and novel gene families across ecological guilds.</title>
        <authorList>
            <consortium name="Lawrence Berkeley National Laboratory"/>
            <person name="Harder C.B."/>
            <person name="Miyauchi S."/>
            <person name="Viragh M."/>
            <person name="Kuo A."/>
            <person name="Thoen E."/>
            <person name="Andreopoulos B."/>
            <person name="Lu D."/>
            <person name="Skrede I."/>
            <person name="Drula E."/>
            <person name="Henrissat B."/>
            <person name="Morin E."/>
            <person name="Kohler A."/>
            <person name="Barry K."/>
            <person name="LaButti K."/>
            <person name="Morin E."/>
            <person name="Salamov A."/>
            <person name="Lipzen A."/>
            <person name="Mereny Z."/>
            <person name="Hegedus B."/>
            <person name="Baldrian P."/>
            <person name="Stursova M."/>
            <person name="Weitz H."/>
            <person name="Taylor A."/>
            <person name="Grigoriev I.V."/>
            <person name="Nagy L.G."/>
            <person name="Martin F."/>
            <person name="Kauserud H."/>
        </authorList>
    </citation>
    <scope>NUCLEOTIDE SEQUENCE</scope>
    <source>
        <strain evidence="2">CBHHK067</strain>
    </source>
</reference>
<evidence type="ECO:0000313" key="3">
    <source>
        <dbReference type="Proteomes" id="UP001221757"/>
    </source>
</evidence>
<keyword evidence="3" id="KW-1185">Reference proteome</keyword>
<dbReference type="AlphaFoldDB" id="A0AAD7CM47"/>
<organism evidence="2 3">
    <name type="scientific">Mycena rosella</name>
    <name type="common">Pink bonnet</name>
    <name type="synonym">Agaricus rosellus</name>
    <dbReference type="NCBI Taxonomy" id="1033263"/>
    <lineage>
        <taxon>Eukaryota</taxon>
        <taxon>Fungi</taxon>
        <taxon>Dikarya</taxon>
        <taxon>Basidiomycota</taxon>
        <taxon>Agaricomycotina</taxon>
        <taxon>Agaricomycetes</taxon>
        <taxon>Agaricomycetidae</taxon>
        <taxon>Agaricales</taxon>
        <taxon>Marasmiineae</taxon>
        <taxon>Mycenaceae</taxon>
        <taxon>Mycena</taxon>
    </lineage>
</organism>
<name>A0AAD7CM47_MYCRO</name>
<accession>A0AAD7CM47</accession>
<dbReference type="EMBL" id="JARKIE010000343">
    <property type="protein sequence ID" value="KAJ7652908.1"/>
    <property type="molecule type" value="Genomic_DNA"/>
</dbReference>
<evidence type="ECO:0000256" key="1">
    <source>
        <dbReference type="SAM" id="MobiDB-lite"/>
    </source>
</evidence>
<evidence type="ECO:0000313" key="2">
    <source>
        <dbReference type="EMBL" id="KAJ7652908.1"/>
    </source>
</evidence>